<keyword evidence="2" id="KW-1003">Cell membrane</keyword>
<keyword evidence="9" id="KW-1185">Reference proteome</keyword>
<dbReference type="InterPro" id="IPR022791">
    <property type="entry name" value="L-PG_synthase/AglD"/>
</dbReference>
<comment type="caution">
    <text evidence="8">The sequence shown here is derived from an EMBL/GenBank/DDBJ whole genome shotgun (WGS) entry which is preliminary data.</text>
</comment>
<dbReference type="PANTHER" id="PTHR39087">
    <property type="entry name" value="UPF0104 MEMBRANE PROTEIN MJ1595"/>
    <property type="match status" value="1"/>
</dbReference>
<keyword evidence="4 7" id="KW-1133">Transmembrane helix</keyword>
<proteinExistence type="predicted"/>
<gene>
    <name evidence="8" type="ORF">GCM10022255_098680</name>
</gene>
<evidence type="ECO:0000256" key="1">
    <source>
        <dbReference type="ARBA" id="ARBA00004651"/>
    </source>
</evidence>
<feature type="transmembrane region" description="Helical" evidence="7">
    <location>
        <begin position="138"/>
        <end position="164"/>
    </location>
</feature>
<feature type="transmembrane region" description="Helical" evidence="7">
    <location>
        <begin position="339"/>
        <end position="356"/>
    </location>
</feature>
<evidence type="ECO:0000256" key="3">
    <source>
        <dbReference type="ARBA" id="ARBA00022692"/>
    </source>
</evidence>
<name>A0ABP8DRH7_9ACTN</name>
<dbReference type="Pfam" id="PF03706">
    <property type="entry name" value="LPG_synthase_TM"/>
    <property type="match status" value="1"/>
</dbReference>
<reference evidence="9" key="1">
    <citation type="journal article" date="2019" name="Int. J. Syst. Evol. Microbiol.">
        <title>The Global Catalogue of Microorganisms (GCM) 10K type strain sequencing project: providing services to taxonomists for standard genome sequencing and annotation.</title>
        <authorList>
            <consortium name="The Broad Institute Genomics Platform"/>
            <consortium name="The Broad Institute Genome Sequencing Center for Infectious Disease"/>
            <person name="Wu L."/>
            <person name="Ma J."/>
        </authorList>
    </citation>
    <scope>NUCLEOTIDE SEQUENCE [LARGE SCALE GENOMIC DNA]</scope>
    <source>
        <strain evidence="9">JCM 17441</strain>
    </source>
</reference>
<evidence type="ECO:0000256" key="4">
    <source>
        <dbReference type="ARBA" id="ARBA00022989"/>
    </source>
</evidence>
<dbReference type="Proteomes" id="UP001500620">
    <property type="component" value="Unassembled WGS sequence"/>
</dbReference>
<feature type="transmembrane region" description="Helical" evidence="7">
    <location>
        <begin position="65"/>
        <end position="83"/>
    </location>
</feature>
<evidence type="ECO:0000256" key="7">
    <source>
        <dbReference type="SAM" id="Phobius"/>
    </source>
</evidence>
<evidence type="ECO:0000313" key="8">
    <source>
        <dbReference type="EMBL" id="GAA4262356.1"/>
    </source>
</evidence>
<dbReference type="PANTHER" id="PTHR39087:SF2">
    <property type="entry name" value="UPF0104 MEMBRANE PROTEIN MJ1595"/>
    <property type="match status" value="1"/>
</dbReference>
<dbReference type="NCBIfam" id="TIGR00374">
    <property type="entry name" value="flippase-like domain"/>
    <property type="match status" value="1"/>
</dbReference>
<evidence type="ECO:0000256" key="5">
    <source>
        <dbReference type="ARBA" id="ARBA00023136"/>
    </source>
</evidence>
<organism evidence="8 9">
    <name type="scientific">Dactylosporangium darangshiense</name>
    <dbReference type="NCBI Taxonomy" id="579108"/>
    <lineage>
        <taxon>Bacteria</taxon>
        <taxon>Bacillati</taxon>
        <taxon>Actinomycetota</taxon>
        <taxon>Actinomycetes</taxon>
        <taxon>Micromonosporales</taxon>
        <taxon>Micromonosporaceae</taxon>
        <taxon>Dactylosporangium</taxon>
    </lineage>
</organism>
<feature type="region of interest" description="Disordered" evidence="6">
    <location>
        <begin position="367"/>
        <end position="392"/>
    </location>
</feature>
<feature type="transmembrane region" description="Helical" evidence="7">
    <location>
        <begin position="28"/>
        <end position="45"/>
    </location>
</feature>
<evidence type="ECO:0000256" key="2">
    <source>
        <dbReference type="ARBA" id="ARBA00022475"/>
    </source>
</evidence>
<dbReference type="RefSeq" id="WP_345139807.1">
    <property type="nucleotide sequence ID" value="NZ_BAABAT010000051.1"/>
</dbReference>
<sequence length="392" mass="41037">MHSDLVRSLAVTPASASRAPAVRMWRRWVAFAVTVAAVTLALVLLRRSLPDPGIVLEMLTAARWWWLALAVLFEVGSVVMYALQQRRLLTALGGAMSRSRAVGLSLARTTLSTAMPAGGAVSTTFAVRQFLAHGATNAAALATAALTSLQASAAVVLVYLGWIAVAGLDRLDTADLPLLAVALAVLCVTVVLAGRRTLVSRNVTVLTAPVEPRPHADEQHTAGSSGRWRRLIVAFGWDTTRACVSLPRRDWVFSAGAAVARRMFDLACLAAVAAAYRLDTGIVAMIGAYLAGLLVRQIPLVAGGAGLVEASLLASLVAVGADGTAAAAVVVVYRLLSCWLVALAGLPAVLTLGATWPGTTRSARLRTQAGVSGRDLRDPVGGHAPLDVRRRR</sequence>
<dbReference type="EMBL" id="BAABAT010000051">
    <property type="protein sequence ID" value="GAA4262356.1"/>
    <property type="molecule type" value="Genomic_DNA"/>
</dbReference>
<keyword evidence="5 7" id="KW-0472">Membrane</keyword>
<keyword evidence="3 7" id="KW-0812">Transmembrane</keyword>
<feature type="transmembrane region" description="Helical" evidence="7">
    <location>
        <begin position="176"/>
        <end position="194"/>
    </location>
</feature>
<evidence type="ECO:0000256" key="6">
    <source>
        <dbReference type="SAM" id="MobiDB-lite"/>
    </source>
</evidence>
<evidence type="ECO:0000313" key="9">
    <source>
        <dbReference type="Proteomes" id="UP001500620"/>
    </source>
</evidence>
<comment type="subcellular location">
    <subcellularLocation>
        <location evidence="1">Cell membrane</location>
        <topology evidence="1">Multi-pass membrane protein</topology>
    </subcellularLocation>
</comment>
<protein>
    <submittedName>
        <fullName evidence="8">TIGR00374 family protein</fullName>
    </submittedName>
</protein>
<accession>A0ABP8DRH7</accession>